<name>A0AAE0PB42_SORBR</name>
<dbReference type="Proteomes" id="UP001281003">
    <property type="component" value="Unassembled WGS sequence"/>
</dbReference>
<proteinExistence type="predicted"/>
<evidence type="ECO:0000313" key="2">
    <source>
        <dbReference type="Proteomes" id="UP001281003"/>
    </source>
</evidence>
<accession>A0AAE0PB42</accession>
<evidence type="ECO:0000313" key="1">
    <source>
        <dbReference type="EMBL" id="KAK3396702.1"/>
    </source>
</evidence>
<comment type="caution">
    <text evidence="1">The sequence shown here is derived from an EMBL/GenBank/DDBJ whole genome shotgun (WGS) entry which is preliminary data.</text>
</comment>
<protein>
    <submittedName>
        <fullName evidence="1">Uncharacterized protein</fullName>
    </submittedName>
</protein>
<reference evidence="1" key="1">
    <citation type="journal article" date="2023" name="Mol. Phylogenet. Evol.">
        <title>Genome-scale phylogeny and comparative genomics of the fungal order Sordariales.</title>
        <authorList>
            <person name="Hensen N."/>
            <person name="Bonometti L."/>
            <person name="Westerberg I."/>
            <person name="Brannstrom I.O."/>
            <person name="Guillou S."/>
            <person name="Cros-Aarteil S."/>
            <person name="Calhoun S."/>
            <person name="Haridas S."/>
            <person name="Kuo A."/>
            <person name="Mondo S."/>
            <person name="Pangilinan J."/>
            <person name="Riley R."/>
            <person name="LaButti K."/>
            <person name="Andreopoulos B."/>
            <person name="Lipzen A."/>
            <person name="Chen C."/>
            <person name="Yan M."/>
            <person name="Daum C."/>
            <person name="Ng V."/>
            <person name="Clum A."/>
            <person name="Steindorff A."/>
            <person name="Ohm R.A."/>
            <person name="Martin F."/>
            <person name="Silar P."/>
            <person name="Natvig D.O."/>
            <person name="Lalanne C."/>
            <person name="Gautier V."/>
            <person name="Ament-Velasquez S.L."/>
            <person name="Kruys A."/>
            <person name="Hutchinson M.I."/>
            <person name="Powell A.J."/>
            <person name="Barry K."/>
            <person name="Miller A.N."/>
            <person name="Grigoriev I.V."/>
            <person name="Debuchy R."/>
            <person name="Gladieux P."/>
            <person name="Hiltunen Thoren M."/>
            <person name="Johannesson H."/>
        </authorList>
    </citation>
    <scope>NUCLEOTIDE SEQUENCE</scope>
    <source>
        <strain evidence="1">FGSC 1904</strain>
    </source>
</reference>
<reference evidence="1" key="2">
    <citation type="submission" date="2023-07" db="EMBL/GenBank/DDBJ databases">
        <authorList>
            <consortium name="Lawrence Berkeley National Laboratory"/>
            <person name="Haridas S."/>
            <person name="Hensen N."/>
            <person name="Bonometti L."/>
            <person name="Westerberg I."/>
            <person name="Brannstrom I.O."/>
            <person name="Guillou S."/>
            <person name="Cros-Aarteil S."/>
            <person name="Calhoun S."/>
            <person name="Kuo A."/>
            <person name="Mondo S."/>
            <person name="Pangilinan J."/>
            <person name="Riley R."/>
            <person name="LaButti K."/>
            <person name="Andreopoulos B."/>
            <person name="Lipzen A."/>
            <person name="Chen C."/>
            <person name="Yanf M."/>
            <person name="Daum C."/>
            <person name="Ng V."/>
            <person name="Clum A."/>
            <person name="Steindorff A."/>
            <person name="Ohm R."/>
            <person name="Martin F."/>
            <person name="Silar P."/>
            <person name="Natvig D."/>
            <person name="Lalanne C."/>
            <person name="Gautier V."/>
            <person name="Ament-velasquez S.L."/>
            <person name="Kruys A."/>
            <person name="Hutchinson M.I."/>
            <person name="Powell A.J."/>
            <person name="Barry K."/>
            <person name="Miller A.N."/>
            <person name="Grigoriev I.V."/>
            <person name="Debuchy R."/>
            <person name="Gladieux P."/>
            <person name="Thoren M.H."/>
            <person name="Johannesson H."/>
        </authorList>
    </citation>
    <scope>NUCLEOTIDE SEQUENCE</scope>
    <source>
        <strain evidence="1">FGSC 1904</strain>
    </source>
</reference>
<sequence>MNDFGLVVDNVHLKALAKSFRKRAAAMDKLLGCNDNNDDEKTSTVTMLHQGPLYIRRTTQPMNTEFAQIHYDSRTMTTVPSAIPNKFLALTLGALRCMNLRPYTVEVPILPITSREHLVLGEQFVTILASSMIHQGGFNNVEPGTDELTEDIMDQKLCREAVDYLLQTTKYCEQNGDRWARDVAMFGKIAEGPDTG</sequence>
<keyword evidence="2" id="KW-1185">Reference proteome</keyword>
<dbReference type="AlphaFoldDB" id="A0AAE0PB42"/>
<dbReference type="EMBL" id="JAUTDP010000009">
    <property type="protein sequence ID" value="KAK3396702.1"/>
    <property type="molecule type" value="Genomic_DNA"/>
</dbReference>
<gene>
    <name evidence="1" type="ORF">B0T20DRAFT_418427</name>
</gene>
<organism evidence="1 2">
    <name type="scientific">Sordaria brevicollis</name>
    <dbReference type="NCBI Taxonomy" id="83679"/>
    <lineage>
        <taxon>Eukaryota</taxon>
        <taxon>Fungi</taxon>
        <taxon>Dikarya</taxon>
        <taxon>Ascomycota</taxon>
        <taxon>Pezizomycotina</taxon>
        <taxon>Sordariomycetes</taxon>
        <taxon>Sordariomycetidae</taxon>
        <taxon>Sordariales</taxon>
        <taxon>Sordariaceae</taxon>
        <taxon>Sordaria</taxon>
    </lineage>
</organism>